<dbReference type="GO" id="GO:0016301">
    <property type="term" value="F:kinase activity"/>
    <property type="evidence" value="ECO:0007669"/>
    <property type="project" value="UniProtKB-KW"/>
</dbReference>
<dbReference type="Gene3D" id="3.40.50.300">
    <property type="entry name" value="P-loop containing nucleotide triphosphate hydrolases"/>
    <property type="match status" value="1"/>
</dbReference>
<protein>
    <submittedName>
        <fullName evidence="1">Adenylate kinase</fullName>
    </submittedName>
</protein>
<dbReference type="SUPFAM" id="SSF52540">
    <property type="entry name" value="P-loop containing nucleoside triphosphate hydrolases"/>
    <property type="match status" value="1"/>
</dbReference>
<dbReference type="InterPro" id="IPR027417">
    <property type="entry name" value="P-loop_NTPase"/>
</dbReference>
<dbReference type="RefSeq" id="WP_148772330.1">
    <property type="nucleotide sequence ID" value="NZ_VSSS01000018.1"/>
</dbReference>
<dbReference type="AlphaFoldDB" id="A0A5D3KUZ6"/>
<keyword evidence="2" id="KW-1185">Reference proteome</keyword>
<sequence length="184" mass="21239">MKKVAVFGNAGGGKSTLARQLSEISGLPLHSLDLVQFRQGRYWAGEENGGKIPHDEYLKIHAELLTQSQWIIDGYGCVASAWERFSAADTLVYIDLPVLTHYWRVTKRLIQGTYRNPTGWPEHSPVWSSTLDSYRVIWRCHGRLTPRYRQLVLDVSFSKRVYHLQSPAQMRAFLTAIKHEQRNW</sequence>
<dbReference type="Proteomes" id="UP000324758">
    <property type="component" value="Unassembled WGS sequence"/>
</dbReference>
<reference evidence="1 2" key="1">
    <citation type="submission" date="2019-08" db="EMBL/GenBank/DDBJ databases">
        <title>Bradyrhizobium hipponensis sp. nov., a rhizobium isolated from a Lupinus angustifolius root nodule in Tunisia.</title>
        <authorList>
            <person name="Off K."/>
            <person name="Rejili M."/>
            <person name="Mars M."/>
            <person name="Brachmann A."/>
            <person name="Marin M."/>
        </authorList>
    </citation>
    <scope>NUCLEOTIDE SEQUENCE [LARGE SCALE GENOMIC DNA]</scope>
    <source>
        <strain evidence="1 2">CTAW71</strain>
    </source>
</reference>
<accession>A0A5D3KUZ6</accession>
<organism evidence="1 2">
    <name type="scientific">Bradyrhizobium rifense</name>
    <dbReference type="NCBI Taxonomy" id="515499"/>
    <lineage>
        <taxon>Bacteria</taxon>
        <taxon>Pseudomonadati</taxon>
        <taxon>Pseudomonadota</taxon>
        <taxon>Alphaproteobacteria</taxon>
        <taxon>Hyphomicrobiales</taxon>
        <taxon>Nitrobacteraceae</taxon>
        <taxon>Bradyrhizobium</taxon>
    </lineage>
</organism>
<keyword evidence="1" id="KW-0418">Kinase</keyword>
<dbReference type="PANTHER" id="PTHR37816:SF1">
    <property type="entry name" value="TOXIN"/>
    <property type="match status" value="1"/>
</dbReference>
<comment type="caution">
    <text evidence="1">The sequence shown here is derived from an EMBL/GenBank/DDBJ whole genome shotgun (WGS) entry which is preliminary data.</text>
</comment>
<evidence type="ECO:0000313" key="1">
    <source>
        <dbReference type="EMBL" id="TYL96668.1"/>
    </source>
</evidence>
<dbReference type="OrthoDB" id="7210594at2"/>
<name>A0A5D3KUZ6_9BRAD</name>
<dbReference type="EMBL" id="VSSS01000018">
    <property type="protein sequence ID" value="TYL96668.1"/>
    <property type="molecule type" value="Genomic_DNA"/>
</dbReference>
<dbReference type="InterPro" id="IPR052922">
    <property type="entry name" value="Cytidylate_Kinase-2"/>
</dbReference>
<evidence type="ECO:0000313" key="2">
    <source>
        <dbReference type="Proteomes" id="UP000324758"/>
    </source>
</evidence>
<keyword evidence="1" id="KW-0808">Transferase</keyword>
<dbReference type="PANTHER" id="PTHR37816">
    <property type="entry name" value="YALI0E33011P"/>
    <property type="match status" value="1"/>
</dbReference>
<proteinExistence type="predicted"/>
<gene>
    <name evidence="1" type="ORF">FXB40_11575</name>
</gene>